<name>A0A381XD47_9ZZZZ</name>
<organism evidence="1">
    <name type="scientific">marine metagenome</name>
    <dbReference type="NCBI Taxonomy" id="408172"/>
    <lineage>
        <taxon>unclassified sequences</taxon>
        <taxon>metagenomes</taxon>
        <taxon>ecological metagenomes</taxon>
    </lineage>
</organism>
<sequence length="44" mass="4848">MLLSELSVNDNISSIFPAESDPTNMIGMRMAQDDIFDQGIGFLL</sequence>
<gene>
    <name evidence="1" type="ORF">METZ01_LOCUS115265</name>
</gene>
<dbReference type="EMBL" id="UINC01014665">
    <property type="protein sequence ID" value="SVA62411.1"/>
    <property type="molecule type" value="Genomic_DNA"/>
</dbReference>
<protein>
    <submittedName>
        <fullName evidence="1">Uncharacterized protein</fullName>
    </submittedName>
</protein>
<evidence type="ECO:0000313" key="1">
    <source>
        <dbReference type="EMBL" id="SVA62411.1"/>
    </source>
</evidence>
<reference evidence="1" key="1">
    <citation type="submission" date="2018-05" db="EMBL/GenBank/DDBJ databases">
        <authorList>
            <person name="Lanie J.A."/>
            <person name="Ng W.-L."/>
            <person name="Kazmierczak K.M."/>
            <person name="Andrzejewski T.M."/>
            <person name="Davidsen T.M."/>
            <person name="Wayne K.J."/>
            <person name="Tettelin H."/>
            <person name="Glass J.I."/>
            <person name="Rusch D."/>
            <person name="Podicherti R."/>
            <person name="Tsui H.-C.T."/>
            <person name="Winkler M.E."/>
        </authorList>
    </citation>
    <scope>NUCLEOTIDE SEQUENCE</scope>
</reference>
<accession>A0A381XD47</accession>
<dbReference type="AlphaFoldDB" id="A0A381XD47"/>
<proteinExistence type="predicted"/>